<sequence>MSSTMATKPRRQTGVVVEQVVRQFGDRVVLDHLDLTIADEELVILLGPSGCGKSTLLRLLAGLDRPDGGRVEVPARRAIVFQADRLLPWQRVLRNVTLGLHGADAEQRARDVLAEVGLAGREKAWPKELSGGEAQRVSLARALVSEPELVLLDEPFAALDAITRLRMHDLVRALRTKHQAAMLLVTHDVDEAIALADRIVVMSNGRIGTSHEVHLTAADREASVAREELRARLLEDLGLAGQH</sequence>
<dbReference type="GO" id="GO:0005524">
    <property type="term" value="F:ATP binding"/>
    <property type="evidence" value="ECO:0007669"/>
    <property type="project" value="UniProtKB-KW"/>
</dbReference>
<reference evidence="8" key="2">
    <citation type="submission" date="2020-09" db="EMBL/GenBank/DDBJ databases">
        <authorList>
            <person name="Sun Q."/>
            <person name="Ohkuma M."/>
        </authorList>
    </citation>
    <scope>NUCLEOTIDE SEQUENCE</scope>
    <source>
        <strain evidence="8">JCM 4386</strain>
    </source>
</reference>
<protein>
    <submittedName>
        <fullName evidence="8">Aliphatic sulfonates import ATP-binding protein SsuB 1</fullName>
    </submittedName>
</protein>
<dbReference type="Gene3D" id="3.40.50.300">
    <property type="entry name" value="P-loop containing nucleotide triphosphate hydrolases"/>
    <property type="match status" value="1"/>
</dbReference>
<comment type="caution">
    <text evidence="8">The sequence shown here is derived from an EMBL/GenBank/DDBJ whole genome shotgun (WGS) entry which is preliminary data.</text>
</comment>
<evidence type="ECO:0000256" key="1">
    <source>
        <dbReference type="ARBA" id="ARBA00022448"/>
    </source>
</evidence>
<evidence type="ECO:0000256" key="2">
    <source>
        <dbReference type="ARBA" id="ARBA00022475"/>
    </source>
</evidence>
<dbReference type="EMBL" id="BMTL01000036">
    <property type="protein sequence ID" value="GGS18993.1"/>
    <property type="molecule type" value="Genomic_DNA"/>
</dbReference>
<evidence type="ECO:0000259" key="7">
    <source>
        <dbReference type="PROSITE" id="PS50893"/>
    </source>
</evidence>
<name>A0A918G4D3_9ACTN</name>
<dbReference type="InterPro" id="IPR017871">
    <property type="entry name" value="ABC_transporter-like_CS"/>
</dbReference>
<dbReference type="PANTHER" id="PTHR42788">
    <property type="entry name" value="TAURINE IMPORT ATP-BINDING PROTEIN-RELATED"/>
    <property type="match status" value="1"/>
</dbReference>
<dbReference type="PROSITE" id="PS00211">
    <property type="entry name" value="ABC_TRANSPORTER_1"/>
    <property type="match status" value="1"/>
</dbReference>
<keyword evidence="5" id="KW-1278">Translocase</keyword>
<evidence type="ECO:0000256" key="4">
    <source>
        <dbReference type="ARBA" id="ARBA00022840"/>
    </source>
</evidence>
<dbReference type="InterPro" id="IPR003439">
    <property type="entry name" value="ABC_transporter-like_ATP-bd"/>
</dbReference>
<reference evidence="8" key="1">
    <citation type="journal article" date="2014" name="Int. J. Syst. Evol. Microbiol.">
        <title>Complete genome sequence of Corynebacterium casei LMG S-19264T (=DSM 44701T), isolated from a smear-ripened cheese.</title>
        <authorList>
            <consortium name="US DOE Joint Genome Institute (JGI-PGF)"/>
            <person name="Walter F."/>
            <person name="Albersmeier A."/>
            <person name="Kalinowski J."/>
            <person name="Ruckert C."/>
        </authorList>
    </citation>
    <scope>NUCLEOTIDE SEQUENCE</scope>
    <source>
        <strain evidence="8">JCM 4386</strain>
    </source>
</reference>
<keyword evidence="6" id="KW-0472">Membrane</keyword>
<dbReference type="InterPro" id="IPR027417">
    <property type="entry name" value="P-loop_NTPase"/>
</dbReference>
<dbReference type="PROSITE" id="PS50893">
    <property type="entry name" value="ABC_TRANSPORTER_2"/>
    <property type="match status" value="1"/>
</dbReference>
<keyword evidence="1" id="KW-0813">Transport</keyword>
<dbReference type="GO" id="GO:0016887">
    <property type="term" value="F:ATP hydrolysis activity"/>
    <property type="evidence" value="ECO:0007669"/>
    <property type="project" value="InterPro"/>
</dbReference>
<gene>
    <name evidence="8" type="primary">ssuB1</name>
    <name evidence="8" type="ORF">GCM10010269_67530</name>
</gene>
<proteinExistence type="predicted"/>
<dbReference type="InterPro" id="IPR003593">
    <property type="entry name" value="AAA+_ATPase"/>
</dbReference>
<keyword evidence="9" id="KW-1185">Reference proteome</keyword>
<dbReference type="Proteomes" id="UP000606194">
    <property type="component" value="Unassembled WGS sequence"/>
</dbReference>
<keyword evidence="4 8" id="KW-0067">ATP-binding</keyword>
<evidence type="ECO:0000256" key="6">
    <source>
        <dbReference type="ARBA" id="ARBA00023136"/>
    </source>
</evidence>
<organism evidence="8 9">
    <name type="scientific">Streptomyces humidus</name>
    <dbReference type="NCBI Taxonomy" id="52259"/>
    <lineage>
        <taxon>Bacteria</taxon>
        <taxon>Bacillati</taxon>
        <taxon>Actinomycetota</taxon>
        <taxon>Actinomycetes</taxon>
        <taxon>Kitasatosporales</taxon>
        <taxon>Streptomycetaceae</taxon>
        <taxon>Streptomyces</taxon>
    </lineage>
</organism>
<keyword evidence="2" id="KW-1003">Cell membrane</keyword>
<keyword evidence="3" id="KW-0547">Nucleotide-binding</keyword>
<dbReference type="SMART" id="SM00382">
    <property type="entry name" value="AAA"/>
    <property type="match status" value="1"/>
</dbReference>
<evidence type="ECO:0000256" key="3">
    <source>
        <dbReference type="ARBA" id="ARBA00022741"/>
    </source>
</evidence>
<dbReference type="AlphaFoldDB" id="A0A918G4D3"/>
<dbReference type="SUPFAM" id="SSF52540">
    <property type="entry name" value="P-loop containing nucleoside triphosphate hydrolases"/>
    <property type="match status" value="1"/>
</dbReference>
<evidence type="ECO:0000313" key="9">
    <source>
        <dbReference type="Proteomes" id="UP000606194"/>
    </source>
</evidence>
<dbReference type="RefSeq" id="WP_190153151.1">
    <property type="nucleotide sequence ID" value="NZ_BMTL01000036.1"/>
</dbReference>
<dbReference type="Pfam" id="PF00005">
    <property type="entry name" value="ABC_tran"/>
    <property type="match status" value="1"/>
</dbReference>
<accession>A0A918G4D3</accession>
<dbReference type="PANTHER" id="PTHR42788:SF17">
    <property type="entry name" value="ALIPHATIC SULFONATES IMPORT ATP-BINDING PROTEIN SSUB"/>
    <property type="match status" value="1"/>
</dbReference>
<evidence type="ECO:0000313" key="8">
    <source>
        <dbReference type="EMBL" id="GGS18993.1"/>
    </source>
</evidence>
<dbReference type="InterPro" id="IPR050166">
    <property type="entry name" value="ABC_transporter_ATP-bind"/>
</dbReference>
<feature type="domain" description="ABC transporter" evidence="7">
    <location>
        <begin position="15"/>
        <end position="229"/>
    </location>
</feature>
<evidence type="ECO:0000256" key="5">
    <source>
        <dbReference type="ARBA" id="ARBA00022967"/>
    </source>
</evidence>